<evidence type="ECO:0000259" key="2">
    <source>
        <dbReference type="SMART" id="SM00355"/>
    </source>
</evidence>
<protein>
    <recommendedName>
        <fullName evidence="2">C2H2-type domain-containing protein</fullName>
    </recommendedName>
</protein>
<dbReference type="SMART" id="SM00355">
    <property type="entry name" value="ZnF_C2H2"/>
    <property type="match status" value="2"/>
</dbReference>
<dbReference type="EMBL" id="UYYB01015278">
    <property type="protein sequence ID" value="VDM70246.1"/>
    <property type="molecule type" value="Genomic_DNA"/>
</dbReference>
<proteinExistence type="predicted"/>
<sequence length="217" mass="23269">MSHSQTSPSSFVCIDCGGDSPRFPTPEELEIHIASDHLNYCPYECERCRFAKFPTEFALVSHCKNDHGLKEFFVSLTLCAIAILQKDRIEATIFFTSLQIRASLRLRSDEAHLGLGTSNGHGGIYHNEKYEDPDSFPSSVDPSGSSSDHAAGGMQPSSGSSGSTGGVVPPATSPSIPVTPTSITPHVQHNVLNSVNPLQHALGNFGGSLSFITLYSF</sequence>
<feature type="region of interest" description="Disordered" evidence="1">
    <location>
        <begin position="122"/>
        <end position="182"/>
    </location>
</feature>
<dbReference type="OrthoDB" id="5773536at2759"/>
<feature type="domain" description="C2H2-type" evidence="2">
    <location>
        <begin position="11"/>
        <end position="37"/>
    </location>
</feature>
<dbReference type="Pfam" id="PF24446">
    <property type="entry name" value="DUF7565"/>
    <property type="match status" value="1"/>
</dbReference>
<dbReference type="InterPro" id="IPR055987">
    <property type="entry name" value="DUF7565"/>
</dbReference>
<keyword evidence="4" id="KW-1185">Reference proteome</keyword>
<dbReference type="Proteomes" id="UP000270094">
    <property type="component" value="Unassembled WGS sequence"/>
</dbReference>
<organism evidence="3 4">
    <name type="scientific">Strongylus vulgaris</name>
    <name type="common">Blood worm</name>
    <dbReference type="NCBI Taxonomy" id="40348"/>
    <lineage>
        <taxon>Eukaryota</taxon>
        <taxon>Metazoa</taxon>
        <taxon>Ecdysozoa</taxon>
        <taxon>Nematoda</taxon>
        <taxon>Chromadorea</taxon>
        <taxon>Rhabditida</taxon>
        <taxon>Rhabditina</taxon>
        <taxon>Rhabditomorpha</taxon>
        <taxon>Strongyloidea</taxon>
        <taxon>Strongylidae</taxon>
        <taxon>Strongylus</taxon>
    </lineage>
</organism>
<evidence type="ECO:0000256" key="1">
    <source>
        <dbReference type="SAM" id="MobiDB-lite"/>
    </source>
</evidence>
<gene>
    <name evidence="3" type="ORF">SVUK_LOCUS5244</name>
</gene>
<dbReference type="Gene3D" id="3.30.160.60">
    <property type="entry name" value="Classic Zinc Finger"/>
    <property type="match status" value="1"/>
</dbReference>
<dbReference type="AlphaFoldDB" id="A0A3P7IKF5"/>
<feature type="domain" description="C2H2-type" evidence="2">
    <location>
        <begin position="43"/>
        <end position="67"/>
    </location>
</feature>
<evidence type="ECO:0000313" key="3">
    <source>
        <dbReference type="EMBL" id="VDM70246.1"/>
    </source>
</evidence>
<accession>A0A3P7IKF5</accession>
<evidence type="ECO:0000313" key="4">
    <source>
        <dbReference type="Proteomes" id="UP000270094"/>
    </source>
</evidence>
<name>A0A3P7IKF5_STRVU</name>
<dbReference type="InterPro" id="IPR013087">
    <property type="entry name" value="Znf_C2H2_type"/>
</dbReference>
<reference evidence="3 4" key="1">
    <citation type="submission" date="2018-11" db="EMBL/GenBank/DDBJ databases">
        <authorList>
            <consortium name="Pathogen Informatics"/>
        </authorList>
    </citation>
    <scope>NUCLEOTIDE SEQUENCE [LARGE SCALE GENOMIC DNA]</scope>
</reference>
<feature type="compositionally biased region" description="Low complexity" evidence="1">
    <location>
        <begin position="135"/>
        <end position="182"/>
    </location>
</feature>